<dbReference type="InterPro" id="IPR049046">
    <property type="entry name" value="Beta-AFase-like_GH127_middle"/>
</dbReference>
<dbReference type="PANTHER" id="PTHR43465:SF2">
    <property type="entry name" value="DUF1680 DOMAIN PROTEIN (AFU_ORTHOLOGUE AFUA_1G08910)"/>
    <property type="match status" value="1"/>
</dbReference>
<accession>X1NLL1</accession>
<dbReference type="InterPro" id="IPR049174">
    <property type="entry name" value="Beta-AFase-like"/>
</dbReference>
<sequence length="264" mass="29681">AGLYWSRSPHIRADYTPTCGYDYNQSHKPVREQDEVVGHAVRAMDLYSGMADVAAEFGDEELRTACDRLWNNLTSKRMYITGGIGSSRYNEGFTEDYDLPNVTAYAETCAAVSLVFWAHRMLQFECDGRYADVMERVLYNGALSGVSLDGEKFFYENPLASSGGIHHHHRRAWYECPCCPPNIMRLIASLGNYVYSQSETDAIVHLYVGGSASLHVAGQTVGLRMDTRYPWDGKVIITVEPETPASFGLKLRIPAWCHQFSLRV</sequence>
<dbReference type="EMBL" id="BARV01025504">
    <property type="protein sequence ID" value="GAI44907.1"/>
    <property type="molecule type" value="Genomic_DNA"/>
</dbReference>
<dbReference type="PANTHER" id="PTHR43465">
    <property type="entry name" value="DUF1680 DOMAIN PROTEIN (AFU_ORTHOLOGUE AFUA_1G08910)"/>
    <property type="match status" value="1"/>
</dbReference>
<dbReference type="Pfam" id="PF07944">
    <property type="entry name" value="Beta-AFase-like_GH127_cat"/>
    <property type="match status" value="1"/>
</dbReference>
<dbReference type="InterPro" id="IPR012878">
    <property type="entry name" value="Beta-AFase-like_GH127_cat"/>
</dbReference>
<evidence type="ECO:0000259" key="2">
    <source>
        <dbReference type="Pfam" id="PF20736"/>
    </source>
</evidence>
<name>X1NLL1_9ZZZZ</name>
<proteinExistence type="predicted"/>
<dbReference type="GO" id="GO:0005975">
    <property type="term" value="P:carbohydrate metabolic process"/>
    <property type="evidence" value="ECO:0007669"/>
    <property type="project" value="InterPro"/>
</dbReference>
<feature type="domain" description="Non-reducing end beta-L-arabinofuranosidase-like GH127 middle" evidence="2">
    <location>
        <begin position="203"/>
        <end position="264"/>
    </location>
</feature>
<reference evidence="3" key="1">
    <citation type="journal article" date="2014" name="Front. Microbiol.">
        <title>High frequency of phylogenetically diverse reductive dehalogenase-homologous genes in deep subseafloor sedimentary metagenomes.</title>
        <authorList>
            <person name="Kawai M."/>
            <person name="Futagami T."/>
            <person name="Toyoda A."/>
            <person name="Takaki Y."/>
            <person name="Nishi S."/>
            <person name="Hori S."/>
            <person name="Arai W."/>
            <person name="Tsubouchi T."/>
            <person name="Morono Y."/>
            <person name="Uchiyama I."/>
            <person name="Ito T."/>
            <person name="Fujiyama A."/>
            <person name="Inagaki F."/>
            <person name="Takami H."/>
        </authorList>
    </citation>
    <scope>NUCLEOTIDE SEQUENCE</scope>
    <source>
        <strain evidence="3">Expedition CK06-06</strain>
    </source>
</reference>
<dbReference type="SUPFAM" id="SSF48208">
    <property type="entry name" value="Six-hairpin glycosidases"/>
    <property type="match status" value="1"/>
</dbReference>
<evidence type="ECO:0008006" key="4">
    <source>
        <dbReference type="Google" id="ProtNLM"/>
    </source>
</evidence>
<comment type="caution">
    <text evidence="3">The sequence shown here is derived from an EMBL/GenBank/DDBJ whole genome shotgun (WGS) entry which is preliminary data.</text>
</comment>
<dbReference type="Pfam" id="PF20736">
    <property type="entry name" value="Glyco_hydro127M"/>
    <property type="match status" value="1"/>
</dbReference>
<dbReference type="AlphaFoldDB" id="X1NLL1"/>
<dbReference type="InterPro" id="IPR008928">
    <property type="entry name" value="6-hairpin_glycosidase_sf"/>
</dbReference>
<feature type="non-terminal residue" evidence="3">
    <location>
        <position position="1"/>
    </location>
</feature>
<protein>
    <recommendedName>
        <fullName evidence="4">Glycoside hydrolase family 127 protein</fullName>
    </recommendedName>
</protein>
<evidence type="ECO:0000259" key="1">
    <source>
        <dbReference type="Pfam" id="PF07944"/>
    </source>
</evidence>
<evidence type="ECO:0000313" key="3">
    <source>
        <dbReference type="EMBL" id="GAI44907.1"/>
    </source>
</evidence>
<organism evidence="3">
    <name type="scientific">marine sediment metagenome</name>
    <dbReference type="NCBI Taxonomy" id="412755"/>
    <lineage>
        <taxon>unclassified sequences</taxon>
        <taxon>metagenomes</taxon>
        <taxon>ecological metagenomes</taxon>
    </lineage>
</organism>
<gene>
    <name evidence="3" type="ORF">S06H3_41394</name>
</gene>
<feature type="domain" description="Non-reducing end beta-L-arabinofuranosidase-like GH127 catalytic" evidence="1">
    <location>
        <begin position="16"/>
        <end position="191"/>
    </location>
</feature>
<feature type="non-terminal residue" evidence="3">
    <location>
        <position position="264"/>
    </location>
</feature>